<dbReference type="GO" id="GO:0007051">
    <property type="term" value="P:spindle organization"/>
    <property type="evidence" value="ECO:0007669"/>
    <property type="project" value="TreeGrafter"/>
</dbReference>
<dbReference type="InterPro" id="IPR051185">
    <property type="entry name" value="ASPM"/>
</dbReference>
<feature type="compositionally biased region" description="Polar residues" evidence="5">
    <location>
        <begin position="371"/>
        <end position="380"/>
    </location>
</feature>
<evidence type="ECO:0000256" key="1">
    <source>
        <dbReference type="ARBA" id="ARBA00004496"/>
    </source>
</evidence>
<feature type="region of interest" description="Disordered" evidence="5">
    <location>
        <begin position="1"/>
        <end position="27"/>
    </location>
</feature>
<dbReference type="GO" id="GO:0000278">
    <property type="term" value="P:mitotic cell cycle"/>
    <property type="evidence" value="ECO:0007669"/>
    <property type="project" value="TreeGrafter"/>
</dbReference>
<evidence type="ECO:0000259" key="6">
    <source>
        <dbReference type="PROSITE" id="PS50021"/>
    </source>
</evidence>
<dbReference type="PROSITE" id="PS50096">
    <property type="entry name" value="IQ"/>
    <property type="match status" value="1"/>
</dbReference>
<feature type="region of interest" description="Disordered" evidence="5">
    <location>
        <begin position="917"/>
        <end position="937"/>
    </location>
</feature>
<keyword evidence="2" id="KW-0963">Cytoplasm</keyword>
<dbReference type="CDD" id="cd21223">
    <property type="entry name" value="CH_ASPM_rpt1"/>
    <property type="match status" value="1"/>
</dbReference>
<keyword evidence="4" id="KW-0112">Calmodulin-binding</keyword>
<organism evidence="7 8">
    <name type="scientific">Periconia digitata</name>
    <dbReference type="NCBI Taxonomy" id="1303443"/>
    <lineage>
        <taxon>Eukaryota</taxon>
        <taxon>Fungi</taxon>
        <taxon>Dikarya</taxon>
        <taxon>Ascomycota</taxon>
        <taxon>Pezizomycotina</taxon>
        <taxon>Dothideomycetes</taxon>
        <taxon>Pleosporomycetidae</taxon>
        <taxon>Pleosporales</taxon>
        <taxon>Massarineae</taxon>
        <taxon>Periconiaceae</taxon>
        <taxon>Periconia</taxon>
    </lineage>
</organism>
<dbReference type="EMBL" id="CAOQHR010000008">
    <property type="protein sequence ID" value="CAI6338761.1"/>
    <property type="molecule type" value="Genomic_DNA"/>
</dbReference>
<dbReference type="Gene3D" id="1.10.418.10">
    <property type="entry name" value="Calponin-like domain"/>
    <property type="match status" value="1"/>
</dbReference>
<dbReference type="SMART" id="SM00015">
    <property type="entry name" value="IQ"/>
    <property type="match status" value="2"/>
</dbReference>
<dbReference type="InterPro" id="IPR000048">
    <property type="entry name" value="IQ_motif_EF-hand-BS"/>
</dbReference>
<dbReference type="GO" id="GO:0005737">
    <property type="term" value="C:cytoplasm"/>
    <property type="evidence" value="ECO:0007669"/>
    <property type="project" value="UniProtKB-SubCell"/>
</dbReference>
<feature type="compositionally biased region" description="Polar residues" evidence="5">
    <location>
        <begin position="10"/>
        <end position="27"/>
    </location>
</feature>
<evidence type="ECO:0000256" key="4">
    <source>
        <dbReference type="ARBA" id="ARBA00022860"/>
    </source>
</evidence>
<feature type="compositionally biased region" description="Low complexity" evidence="5">
    <location>
        <begin position="55"/>
        <end position="66"/>
    </location>
</feature>
<evidence type="ECO:0000256" key="3">
    <source>
        <dbReference type="ARBA" id="ARBA00022737"/>
    </source>
</evidence>
<reference evidence="7" key="1">
    <citation type="submission" date="2023-01" db="EMBL/GenBank/DDBJ databases">
        <authorList>
            <person name="Van Ghelder C."/>
            <person name="Rancurel C."/>
        </authorList>
    </citation>
    <scope>NUCLEOTIDE SEQUENCE</scope>
    <source>
        <strain evidence="7">CNCM I-4278</strain>
    </source>
</reference>
<dbReference type="PROSITE" id="PS50021">
    <property type="entry name" value="CH"/>
    <property type="match status" value="1"/>
</dbReference>
<evidence type="ECO:0000256" key="2">
    <source>
        <dbReference type="ARBA" id="ARBA00022490"/>
    </source>
</evidence>
<feature type="domain" description="Calponin-homology (CH)" evidence="6">
    <location>
        <begin position="737"/>
        <end position="888"/>
    </location>
</feature>
<dbReference type="InterPro" id="IPR036872">
    <property type="entry name" value="CH_dom_sf"/>
</dbReference>
<feature type="region of interest" description="Disordered" evidence="5">
    <location>
        <begin position="364"/>
        <end position="464"/>
    </location>
</feature>
<proteinExistence type="predicted"/>
<dbReference type="GO" id="GO:0051295">
    <property type="term" value="P:establishment of meiotic spindle localization"/>
    <property type="evidence" value="ECO:0007669"/>
    <property type="project" value="TreeGrafter"/>
</dbReference>
<dbReference type="Proteomes" id="UP001152607">
    <property type="component" value="Unassembled WGS sequence"/>
</dbReference>
<dbReference type="AlphaFoldDB" id="A0A9W4UM82"/>
<dbReference type="SUPFAM" id="SSF47576">
    <property type="entry name" value="Calponin-homology domain, CH-domain"/>
    <property type="match status" value="1"/>
</dbReference>
<sequence>MRRYAEGTPCPSNTSFAGRRSSSMYNAPHSTSYANAYAYDDGTTANIEYTTDLKTSASASASTGAGLRNAKPKRPPMMRKSMMRQSVADSRGGFEPSLDIFEDVALEEEEAELQREPTATRKGMRRSTARERGPVRESGVSASAVNAGVRTEKKSSILARGAQRIHLPAPEPSIAAPAPAPERRETKPQRRRVSQLLVERQSVVASDATVQLREDLLGNREQRKQDHVKNSRRNTIYIPSDETSIFTIHPGNAVQAHKARNPREKSPDIGLDLVTLSEEEPENLVSVLKKERKSSRKSLAAPPKRVPLVQTGRQGSSFSHDVCGQGGGKENVPPGMEVFEGKNGATHIELNFGKIEERNHAVKPAKVHFSSKVSETSSRATTKKEGTQKRTRTSTRYEGSPAKALKTRAGALASSTRPAAPKPDIKNAKSKISKTAPRIPLASSSPFHTDRSPPTALRRRRAERASSQITLMHEVGQPRPPPKEKYSVLTEDLARPELYEDNWLTYQEVAITQLLNSMFEAASADPNAEQTNVELRRRLLDLYQEPAMLSLHKRLQASLQYGALSIPKDLLAQTLRLKDDVGLRKKFLNLWVKTYDLTTLRAAAEAIIGRQITAPSRLSSGSTSSDDGSRSMRAERRAIENFLDVFLIRNEDAVRVKSGTVGSIATLARGGDHTNDDFGSQGWSWRRTALRSLSLIYLLDRAKSADMVSGCLFQSASAYKTSTDVLHALSTMLLPSHGDITRPLGHLNYKVDHTQYPLQEFTYHIENIAIDLRDGVILTRLVELLLYPPPTLVARQEDTVTVTMPTGDTLTSAFDFTAKESWVLSQHLRVPSIGRAQKLYNVQVALAALDGVRGIPLNVVGGIKPEDIVDGHREKTMLLLWSLVGKHGLANLVDWAHIVREIERFRSQWYKRRNEYQDRHLDSDEEEDTETGSRGEYDGNAGLAYHTRLLLSWARCIARTKGLKVTNLTTSFSDPRIIEAIVDEYLPPTFLPPSLLSSSSSSSTFTLSSKLRATGCSPSFITLFTSSSSTSTHTKTQTIPSRDFTLLTLSFLASRLPPLARTHRAATTIQRFYRAHLTRRIIATRVAHLRVSRAAAEIGAQREKLARAAIAVQKRWRAVLEMRKVRLEGIVLAVQSWARAVVVRRWAARVTGGKVGGKAGAGRRVRGGW</sequence>
<feature type="region of interest" description="Disordered" evidence="5">
    <location>
        <begin position="109"/>
        <end position="193"/>
    </location>
</feature>
<evidence type="ECO:0000313" key="7">
    <source>
        <dbReference type="EMBL" id="CAI6338761.1"/>
    </source>
</evidence>
<dbReference type="GO" id="GO:0000922">
    <property type="term" value="C:spindle pole"/>
    <property type="evidence" value="ECO:0007669"/>
    <property type="project" value="TreeGrafter"/>
</dbReference>
<name>A0A9W4UM82_9PLEO</name>
<dbReference type="PANTHER" id="PTHR22706:SF1">
    <property type="entry name" value="ASSEMBLY FACTOR FOR SPINDLE MICROTUBULES"/>
    <property type="match status" value="1"/>
</dbReference>
<feature type="region of interest" description="Disordered" evidence="5">
    <location>
        <begin position="309"/>
        <end position="329"/>
    </location>
</feature>
<dbReference type="Pfam" id="PF00612">
    <property type="entry name" value="IQ"/>
    <property type="match status" value="1"/>
</dbReference>
<dbReference type="GO" id="GO:0005516">
    <property type="term" value="F:calmodulin binding"/>
    <property type="evidence" value="ECO:0007669"/>
    <property type="project" value="UniProtKB-KW"/>
</dbReference>
<gene>
    <name evidence="7" type="ORF">PDIGIT_LOCUS11895</name>
</gene>
<accession>A0A9W4UM82</accession>
<keyword evidence="3" id="KW-0677">Repeat</keyword>
<dbReference type="PANTHER" id="PTHR22706">
    <property type="entry name" value="ASSEMBLY FACTOR FOR SPINDLE MICROTUBULES"/>
    <property type="match status" value="1"/>
</dbReference>
<feature type="region of interest" description="Disordered" evidence="5">
    <location>
        <begin position="55"/>
        <end position="95"/>
    </location>
</feature>
<comment type="subcellular location">
    <subcellularLocation>
        <location evidence="1">Cytoplasm</location>
    </subcellularLocation>
</comment>
<comment type="caution">
    <text evidence="7">The sequence shown here is derived from an EMBL/GenBank/DDBJ whole genome shotgun (WGS) entry which is preliminary data.</text>
</comment>
<keyword evidence="8" id="KW-1185">Reference proteome</keyword>
<evidence type="ECO:0000313" key="8">
    <source>
        <dbReference type="Proteomes" id="UP001152607"/>
    </source>
</evidence>
<dbReference type="InterPro" id="IPR001715">
    <property type="entry name" value="CH_dom"/>
</dbReference>
<dbReference type="OrthoDB" id="76388at2759"/>
<evidence type="ECO:0000256" key="5">
    <source>
        <dbReference type="SAM" id="MobiDB-lite"/>
    </source>
</evidence>
<protein>
    <recommendedName>
        <fullName evidence="6">Calponin-homology (CH) domain-containing protein</fullName>
    </recommendedName>
</protein>
<dbReference type="CDD" id="cd23767">
    <property type="entry name" value="IQCD"/>
    <property type="match status" value="1"/>
</dbReference>